<name>A0A2K9MBL9_9RHOB</name>
<dbReference type="Proteomes" id="UP000234882">
    <property type="component" value="Chromosome"/>
</dbReference>
<dbReference type="EMBL" id="CP025583">
    <property type="protein sequence ID" value="AUM73041.1"/>
    <property type="molecule type" value="Genomic_DNA"/>
</dbReference>
<gene>
    <name evidence="1" type="ORF">CYR75_00890</name>
</gene>
<evidence type="ECO:0000313" key="1">
    <source>
        <dbReference type="EMBL" id="AUM73041.1"/>
    </source>
</evidence>
<sequence length="208" mass="22551">MTFSSSLIDDPRPLVLDTSVLINLHACTFGERILMAIPNPIVVPNIVADELDTETGRRNGDHGFLRSLVGQGKISIVAMTDDEYVLFADLTSGTSSLDDGEAATIAVAARRELRAVIDERKGRAQAVARMGGEEPGWTLDLLQHPVAHRSLGDATLTEAIYLALCEGRMRIPQERGDAIVALIGLERALRCTCLPNYKGLLKNSEART</sequence>
<dbReference type="OrthoDB" id="8391751at2"/>
<keyword evidence="1" id="KW-0238">DNA-binding</keyword>
<reference evidence="2" key="1">
    <citation type="submission" date="2017-12" db="EMBL/GenBank/DDBJ databases">
        <title>Genomic analysis of Paracoccus sp. CBA4604.</title>
        <authorList>
            <person name="Roh S.W."/>
            <person name="Kim J.Y."/>
            <person name="Kim J.S."/>
        </authorList>
    </citation>
    <scope>NUCLEOTIDE SEQUENCE [LARGE SCALE GENOMIC DNA]</scope>
    <source>
        <strain evidence="2">CBA4604</strain>
    </source>
</reference>
<dbReference type="InterPro" id="IPR021799">
    <property type="entry name" value="PIN-like_prokaryotic"/>
</dbReference>
<dbReference type="KEGG" id="paru:CYR75_00890"/>
<dbReference type="AlphaFoldDB" id="A0A2K9MBL9"/>
<dbReference type="Pfam" id="PF11848">
    <property type="entry name" value="DUF3368"/>
    <property type="match status" value="1"/>
</dbReference>
<dbReference type="GO" id="GO:0003677">
    <property type="term" value="F:DNA binding"/>
    <property type="evidence" value="ECO:0007669"/>
    <property type="project" value="UniProtKB-KW"/>
</dbReference>
<organism evidence="1 2">
    <name type="scientific">Paracoccus jeotgali</name>
    <dbReference type="NCBI Taxonomy" id="2065379"/>
    <lineage>
        <taxon>Bacteria</taxon>
        <taxon>Pseudomonadati</taxon>
        <taxon>Pseudomonadota</taxon>
        <taxon>Alphaproteobacteria</taxon>
        <taxon>Rhodobacterales</taxon>
        <taxon>Paracoccaceae</taxon>
        <taxon>Paracoccus</taxon>
    </lineage>
</organism>
<evidence type="ECO:0000313" key="2">
    <source>
        <dbReference type="Proteomes" id="UP000234882"/>
    </source>
</evidence>
<proteinExistence type="predicted"/>
<keyword evidence="2" id="KW-1185">Reference proteome</keyword>
<protein>
    <submittedName>
        <fullName evidence="1">DNA-binding protein</fullName>
    </submittedName>
</protein>
<accession>A0A2K9MBL9</accession>